<dbReference type="InterPro" id="IPR013320">
    <property type="entry name" value="ConA-like_dom_sf"/>
</dbReference>
<organism evidence="2 3">
    <name type="scientific">Actinoallomurus vinaceus</name>
    <dbReference type="NCBI Taxonomy" id="1080074"/>
    <lineage>
        <taxon>Bacteria</taxon>
        <taxon>Bacillati</taxon>
        <taxon>Actinomycetota</taxon>
        <taxon>Actinomycetes</taxon>
        <taxon>Streptosporangiales</taxon>
        <taxon>Thermomonosporaceae</taxon>
        <taxon>Actinoallomurus</taxon>
    </lineage>
</organism>
<feature type="signal peptide" evidence="1">
    <location>
        <begin position="1"/>
        <end position="31"/>
    </location>
</feature>
<dbReference type="PANTHER" id="PTHR33681">
    <property type="entry name" value="BINDING PROTEIN, PUTATIVE, EXPRESSED-RELATED"/>
    <property type="match status" value="1"/>
</dbReference>
<protein>
    <submittedName>
        <fullName evidence="2">Uncharacterized protein</fullName>
    </submittedName>
</protein>
<feature type="chain" id="PRO_5045667296" evidence="1">
    <location>
        <begin position="32"/>
        <end position="203"/>
    </location>
</feature>
<evidence type="ECO:0000256" key="1">
    <source>
        <dbReference type="SAM" id="SignalP"/>
    </source>
</evidence>
<accession>A0ABP8U5G6</accession>
<dbReference type="Proteomes" id="UP001501442">
    <property type="component" value="Unassembled WGS sequence"/>
</dbReference>
<dbReference type="RefSeq" id="WP_345430674.1">
    <property type="nucleotide sequence ID" value="NZ_BAABHK010000003.1"/>
</dbReference>
<gene>
    <name evidence="2" type="ORF">GCM10023196_022810</name>
</gene>
<keyword evidence="3" id="KW-1185">Reference proteome</keyword>
<keyword evidence="1" id="KW-0732">Signal</keyword>
<sequence>MRSPTRTRLAAGALAAAPVLGVLAIPGTAAADPVESGPWTSYSPGYKVQEKGCGQVDGLTFTLSCSNSSGEQRAERRYDTYSSGTRQFEGYFRIVSMGGSRVSLKQTFKTTGPFFLLAVENGGRLYSVHGGDTIATGATVGTRVRVNTVHVVGSKLRVYINGSLKYTTSSESGSFYDKFGAYRTASGKGPIKVEWSDVQFWHK</sequence>
<comment type="caution">
    <text evidence="2">The sequence shown here is derived from an EMBL/GenBank/DDBJ whole genome shotgun (WGS) entry which is preliminary data.</text>
</comment>
<reference evidence="3" key="1">
    <citation type="journal article" date="2019" name="Int. J. Syst. Evol. Microbiol.">
        <title>The Global Catalogue of Microorganisms (GCM) 10K type strain sequencing project: providing services to taxonomists for standard genome sequencing and annotation.</title>
        <authorList>
            <consortium name="The Broad Institute Genomics Platform"/>
            <consortium name="The Broad Institute Genome Sequencing Center for Infectious Disease"/>
            <person name="Wu L."/>
            <person name="Ma J."/>
        </authorList>
    </citation>
    <scope>NUCLEOTIDE SEQUENCE [LARGE SCALE GENOMIC DNA]</scope>
    <source>
        <strain evidence="3">JCM 17939</strain>
    </source>
</reference>
<dbReference type="Gene3D" id="2.60.120.200">
    <property type="match status" value="1"/>
</dbReference>
<dbReference type="EMBL" id="BAABHK010000003">
    <property type="protein sequence ID" value="GAA4624080.1"/>
    <property type="molecule type" value="Genomic_DNA"/>
</dbReference>
<name>A0ABP8U5G6_9ACTN</name>
<dbReference type="PANTHER" id="PTHR33681:SF4">
    <property type="entry name" value="OS12G0171100 PROTEIN"/>
    <property type="match status" value="1"/>
</dbReference>
<dbReference type="SUPFAM" id="SSF49899">
    <property type="entry name" value="Concanavalin A-like lectins/glucanases"/>
    <property type="match status" value="1"/>
</dbReference>
<proteinExistence type="predicted"/>
<evidence type="ECO:0000313" key="3">
    <source>
        <dbReference type="Proteomes" id="UP001501442"/>
    </source>
</evidence>
<evidence type="ECO:0000313" key="2">
    <source>
        <dbReference type="EMBL" id="GAA4624080.1"/>
    </source>
</evidence>